<dbReference type="eggNOG" id="ENOG502T106">
    <property type="taxonomic scope" value="Eukaryota"/>
</dbReference>
<dbReference type="GO" id="GO:0010082">
    <property type="term" value="P:regulation of root meristem growth"/>
    <property type="evidence" value="ECO:0007669"/>
    <property type="project" value="InterPro"/>
</dbReference>
<keyword evidence="4" id="KW-1185">Reference proteome</keyword>
<gene>
    <name evidence="3" type="ORF">MIMGU_mgv1a016106mg</name>
</gene>
<organism evidence="3 4">
    <name type="scientific">Erythranthe guttata</name>
    <name type="common">Yellow monkey flower</name>
    <name type="synonym">Mimulus guttatus</name>
    <dbReference type="NCBI Taxonomy" id="4155"/>
    <lineage>
        <taxon>Eukaryota</taxon>
        <taxon>Viridiplantae</taxon>
        <taxon>Streptophyta</taxon>
        <taxon>Embryophyta</taxon>
        <taxon>Tracheophyta</taxon>
        <taxon>Spermatophyta</taxon>
        <taxon>Magnoliopsida</taxon>
        <taxon>eudicotyledons</taxon>
        <taxon>Gunneridae</taxon>
        <taxon>Pentapetalae</taxon>
        <taxon>asterids</taxon>
        <taxon>lamiids</taxon>
        <taxon>Lamiales</taxon>
        <taxon>Phrymaceae</taxon>
        <taxon>Erythranthe</taxon>
    </lineage>
</organism>
<dbReference type="GO" id="GO:0008083">
    <property type="term" value="F:growth factor activity"/>
    <property type="evidence" value="ECO:0007669"/>
    <property type="project" value="InterPro"/>
</dbReference>
<evidence type="ECO:0000256" key="1">
    <source>
        <dbReference type="SAM" id="MobiDB-lite"/>
    </source>
</evidence>
<dbReference type="Proteomes" id="UP000030748">
    <property type="component" value="Unassembled WGS sequence"/>
</dbReference>
<dbReference type="EMBL" id="KI630214">
    <property type="protein sequence ID" value="EYU44250.1"/>
    <property type="molecule type" value="Genomic_DNA"/>
</dbReference>
<evidence type="ECO:0008006" key="5">
    <source>
        <dbReference type="Google" id="ProtNLM"/>
    </source>
</evidence>
<protein>
    <recommendedName>
        <fullName evidence="5">Cathepsin propeptide inhibitor domain-containing protein</fullName>
    </recommendedName>
</protein>
<dbReference type="PhylomeDB" id="A0A022RZ43"/>
<dbReference type="InterPro" id="IPR038804">
    <property type="entry name" value="RGF3"/>
</dbReference>
<evidence type="ECO:0000256" key="2">
    <source>
        <dbReference type="SAM" id="SignalP"/>
    </source>
</evidence>
<feature type="region of interest" description="Disordered" evidence="1">
    <location>
        <begin position="114"/>
        <end position="134"/>
    </location>
</feature>
<feature type="signal peptide" evidence="2">
    <location>
        <begin position="1"/>
        <end position="25"/>
    </location>
</feature>
<dbReference type="AlphaFoldDB" id="A0A022RZ43"/>
<evidence type="ECO:0000313" key="3">
    <source>
        <dbReference type="EMBL" id="EYU44250.1"/>
    </source>
</evidence>
<evidence type="ECO:0000313" key="4">
    <source>
        <dbReference type="Proteomes" id="UP000030748"/>
    </source>
</evidence>
<keyword evidence="2" id="KW-0732">Signal</keyword>
<accession>A0A022RZ43</accession>
<dbReference type="PANTHER" id="PTHR36313:SF7">
    <property type="entry name" value="OS09G0474600 PROTEIN"/>
    <property type="match status" value="1"/>
</dbReference>
<reference evidence="3 4" key="1">
    <citation type="journal article" date="2013" name="Proc. Natl. Acad. Sci. U.S.A.">
        <title>Fine-scale variation in meiotic recombination in Mimulus inferred from population shotgun sequencing.</title>
        <authorList>
            <person name="Hellsten U."/>
            <person name="Wright K.M."/>
            <person name="Jenkins J."/>
            <person name="Shu S."/>
            <person name="Yuan Y."/>
            <person name="Wessler S.R."/>
            <person name="Schmutz J."/>
            <person name="Willis J.H."/>
            <person name="Rokhsar D.S."/>
        </authorList>
    </citation>
    <scope>NUCLEOTIDE SEQUENCE [LARGE SCALE GENOMIC DNA]</scope>
    <source>
        <strain evidence="4">cv. DUN x IM62</strain>
    </source>
</reference>
<feature type="chain" id="PRO_5001505415" description="Cathepsin propeptide inhibitor domain-containing protein" evidence="2">
    <location>
        <begin position="26"/>
        <end position="134"/>
    </location>
</feature>
<proteinExistence type="predicted"/>
<sequence length="134" mass="15553">MVSVSYSRLLLSVVFILLALEYSTANFLGGTLGSKREWLRANRRGKYASIQHDAKFLRGRKMLLELDEENAQNKDEMLNQNVVYKHDYHVTKKKNESKYFLEAADEVAKLMVKDYGHGTKPRRKPPINNHEPKD</sequence>
<name>A0A022RZ43_ERYGU</name>
<dbReference type="PANTHER" id="PTHR36313">
    <property type="entry name" value="ROOT MERISTEM GROWTH FACTOR 2"/>
    <property type="match status" value="1"/>
</dbReference>